<evidence type="ECO:0000313" key="2">
    <source>
        <dbReference type="Proteomes" id="UP000727654"/>
    </source>
</evidence>
<evidence type="ECO:0000313" key="1">
    <source>
        <dbReference type="EMBL" id="CAG9172568.1"/>
    </source>
</evidence>
<gene>
    <name evidence="1" type="ORF">LMG23992_02269</name>
</gene>
<reference evidence="1 2" key="1">
    <citation type="submission" date="2021-08" db="EMBL/GenBank/DDBJ databases">
        <authorList>
            <person name="Peeters C."/>
        </authorList>
    </citation>
    <scope>NUCLEOTIDE SEQUENCE [LARGE SCALE GENOMIC DNA]</scope>
    <source>
        <strain evidence="1 2">LMG 23992</strain>
    </source>
</reference>
<dbReference type="EMBL" id="CAJZAI010000004">
    <property type="protein sequence ID" value="CAG9172568.1"/>
    <property type="molecule type" value="Genomic_DNA"/>
</dbReference>
<protein>
    <submittedName>
        <fullName evidence="1">Uncharacterized protein</fullName>
    </submittedName>
</protein>
<accession>A0ABM8WYC4</accession>
<name>A0ABM8WYC4_9BURK</name>
<dbReference type="RefSeq" id="WP_224079882.1">
    <property type="nucleotide sequence ID" value="NZ_CAJZAI010000004.1"/>
</dbReference>
<sequence length="128" mass="14509">MFGLFGKRKSETALDEFIRLVYGDPPPAKRAKLAEAIELARELLMEVVSVREIAITATELNSGPIPYSTHDLAISTALNYFKREEWIPRLSTAQLSARIVVLGWLQEGKVAPLLVQSFEDTLYRLYKR</sequence>
<proteinExistence type="predicted"/>
<dbReference type="Proteomes" id="UP000727654">
    <property type="component" value="Unassembled WGS sequence"/>
</dbReference>
<keyword evidence="2" id="KW-1185">Reference proteome</keyword>
<comment type="caution">
    <text evidence="1">The sequence shown here is derived from an EMBL/GenBank/DDBJ whole genome shotgun (WGS) entry which is preliminary data.</text>
</comment>
<organism evidence="1 2">
    <name type="scientific">Cupriavidus laharis</name>
    <dbReference type="NCBI Taxonomy" id="151654"/>
    <lineage>
        <taxon>Bacteria</taxon>
        <taxon>Pseudomonadati</taxon>
        <taxon>Pseudomonadota</taxon>
        <taxon>Betaproteobacteria</taxon>
        <taxon>Burkholderiales</taxon>
        <taxon>Burkholderiaceae</taxon>
        <taxon>Cupriavidus</taxon>
    </lineage>
</organism>